<comment type="caution">
    <text evidence="2">The sequence shown here is derived from an EMBL/GenBank/DDBJ whole genome shotgun (WGS) entry which is preliminary data.</text>
</comment>
<feature type="chain" id="PRO_5040855588" description="Lytic transglycosylase" evidence="1">
    <location>
        <begin position="23"/>
        <end position="139"/>
    </location>
</feature>
<dbReference type="AlphaFoldDB" id="A0A9X0W965"/>
<dbReference type="Proteomes" id="UP001138768">
    <property type="component" value="Unassembled WGS sequence"/>
</dbReference>
<evidence type="ECO:0000256" key="1">
    <source>
        <dbReference type="SAM" id="SignalP"/>
    </source>
</evidence>
<feature type="signal peptide" evidence="1">
    <location>
        <begin position="1"/>
        <end position="22"/>
    </location>
</feature>
<dbReference type="EMBL" id="NRRY01000018">
    <property type="protein sequence ID" value="MBK1619147.1"/>
    <property type="molecule type" value="Genomic_DNA"/>
</dbReference>
<reference evidence="2 3" key="1">
    <citation type="journal article" date="2020" name="Microorganisms">
        <title>Osmotic Adaptation and Compatible Solute Biosynthesis of Phototrophic Bacteria as Revealed from Genome Analyses.</title>
        <authorList>
            <person name="Imhoff J.F."/>
            <person name="Rahn T."/>
            <person name="Kunzel S."/>
            <person name="Keller A."/>
            <person name="Neulinger S.C."/>
        </authorList>
    </citation>
    <scope>NUCLEOTIDE SEQUENCE [LARGE SCALE GENOMIC DNA]</scope>
    <source>
        <strain evidence="2 3">DSM 25653</strain>
    </source>
</reference>
<evidence type="ECO:0008006" key="4">
    <source>
        <dbReference type="Google" id="ProtNLM"/>
    </source>
</evidence>
<evidence type="ECO:0000313" key="3">
    <source>
        <dbReference type="Proteomes" id="UP001138768"/>
    </source>
</evidence>
<organism evidence="2 3">
    <name type="scientific">Lamprobacter modestohalophilus</name>
    <dbReference type="NCBI Taxonomy" id="1064514"/>
    <lineage>
        <taxon>Bacteria</taxon>
        <taxon>Pseudomonadati</taxon>
        <taxon>Pseudomonadota</taxon>
        <taxon>Gammaproteobacteria</taxon>
        <taxon>Chromatiales</taxon>
        <taxon>Chromatiaceae</taxon>
        <taxon>Lamprobacter</taxon>
    </lineage>
</organism>
<keyword evidence="1" id="KW-0732">Signal</keyword>
<sequence length="139" mass="15247">MDRPTMSYPILIAGGFSLAMLAAGNLAATETGHSTAPAFGTPRPVVTASELHQIDAASNPFPSKVMAKQFADYLAWTKSRGLSRLAAFEALRDLEQGKPAAEVLPFPSEQMAEQFDAYLRWTEEQRVSPFYAFKVTNFD</sequence>
<evidence type="ECO:0000313" key="2">
    <source>
        <dbReference type="EMBL" id="MBK1619147.1"/>
    </source>
</evidence>
<name>A0A9X0W965_9GAMM</name>
<accession>A0A9X0W965</accession>
<proteinExistence type="predicted"/>
<gene>
    <name evidence="2" type="ORF">CKO42_12025</name>
</gene>
<protein>
    <recommendedName>
        <fullName evidence="4">Lytic transglycosylase</fullName>
    </recommendedName>
</protein>
<keyword evidence="3" id="KW-1185">Reference proteome</keyword>